<dbReference type="EMBL" id="WTPW01002112">
    <property type="protein sequence ID" value="KAF0396647.1"/>
    <property type="molecule type" value="Genomic_DNA"/>
</dbReference>
<comment type="caution">
    <text evidence="1">The sequence shown here is derived from an EMBL/GenBank/DDBJ whole genome shotgun (WGS) entry which is preliminary data.</text>
</comment>
<evidence type="ECO:0000313" key="2">
    <source>
        <dbReference type="Proteomes" id="UP000439903"/>
    </source>
</evidence>
<protein>
    <submittedName>
        <fullName evidence="1">Uncharacterized protein</fullName>
    </submittedName>
</protein>
<name>A0A8H3X303_GIGMA</name>
<dbReference type="AlphaFoldDB" id="A0A8H3X303"/>
<accession>A0A8H3X303</accession>
<gene>
    <name evidence="1" type="ORF">F8M41_010049</name>
</gene>
<reference evidence="1 2" key="1">
    <citation type="journal article" date="2019" name="Environ. Microbiol.">
        <title>At the nexus of three kingdoms: the genome of the mycorrhizal fungus Gigaspora margarita provides insights into plant, endobacterial and fungal interactions.</title>
        <authorList>
            <person name="Venice F."/>
            <person name="Ghignone S."/>
            <person name="Salvioli di Fossalunga A."/>
            <person name="Amselem J."/>
            <person name="Novero M."/>
            <person name="Xianan X."/>
            <person name="Sedzielewska Toro K."/>
            <person name="Morin E."/>
            <person name="Lipzen A."/>
            <person name="Grigoriev I.V."/>
            <person name="Henrissat B."/>
            <person name="Martin F.M."/>
            <person name="Bonfante P."/>
        </authorList>
    </citation>
    <scope>NUCLEOTIDE SEQUENCE [LARGE SCALE GENOMIC DNA]</scope>
    <source>
        <strain evidence="1 2">BEG34</strain>
    </source>
</reference>
<keyword evidence="2" id="KW-1185">Reference proteome</keyword>
<organism evidence="1 2">
    <name type="scientific">Gigaspora margarita</name>
    <dbReference type="NCBI Taxonomy" id="4874"/>
    <lineage>
        <taxon>Eukaryota</taxon>
        <taxon>Fungi</taxon>
        <taxon>Fungi incertae sedis</taxon>
        <taxon>Mucoromycota</taxon>
        <taxon>Glomeromycotina</taxon>
        <taxon>Glomeromycetes</taxon>
        <taxon>Diversisporales</taxon>
        <taxon>Gigasporaceae</taxon>
        <taxon>Gigaspora</taxon>
    </lineage>
</organism>
<sequence length="68" mass="7850">MGVGEGATKQLEIFYKEKIREELERILPEMLEQEKMSFENEQAKIIKFKLSTQNLTNQGLELAVSECS</sequence>
<proteinExistence type="predicted"/>
<dbReference type="Proteomes" id="UP000439903">
    <property type="component" value="Unassembled WGS sequence"/>
</dbReference>
<evidence type="ECO:0000313" key="1">
    <source>
        <dbReference type="EMBL" id="KAF0396647.1"/>
    </source>
</evidence>